<comment type="caution">
    <text evidence="2">The sequence shown here is derived from an EMBL/GenBank/DDBJ whole genome shotgun (WGS) entry which is preliminary data.</text>
</comment>
<name>A0A2U1F7J4_9PSEU</name>
<dbReference type="EMBL" id="QEKW01000009">
    <property type="protein sequence ID" value="PVZ08146.1"/>
    <property type="molecule type" value="Genomic_DNA"/>
</dbReference>
<dbReference type="Proteomes" id="UP000245639">
    <property type="component" value="Unassembled WGS sequence"/>
</dbReference>
<organism evidence="2 3">
    <name type="scientific">Actinomycetospora cinnamomea</name>
    <dbReference type="NCBI Taxonomy" id="663609"/>
    <lineage>
        <taxon>Bacteria</taxon>
        <taxon>Bacillati</taxon>
        <taxon>Actinomycetota</taxon>
        <taxon>Actinomycetes</taxon>
        <taxon>Pseudonocardiales</taxon>
        <taxon>Pseudonocardiaceae</taxon>
        <taxon>Actinomycetospora</taxon>
    </lineage>
</organism>
<dbReference type="AlphaFoldDB" id="A0A2U1F7J4"/>
<feature type="region of interest" description="Disordered" evidence="1">
    <location>
        <begin position="142"/>
        <end position="167"/>
    </location>
</feature>
<sequence length="167" mass="18813">MRSNSKVVGTRKVWDILWSYSTSRDPTEVPFEVKVPADPAIRGSAVHRLIAGDEVELRRPAAAPRVSNHHWSVGHDRSMCRNIRVLHNFEPPATDDEVHEAALQYVRKISGSSRPSKANEEAFARAVAEVTASTRTLLDELVTTAPPKDREVEAHKARERARERYAR</sequence>
<accession>A0A2U1F7J4</accession>
<proteinExistence type="predicted"/>
<gene>
    <name evidence="2" type="ORF">C8D89_10929</name>
</gene>
<feature type="compositionally biased region" description="Basic and acidic residues" evidence="1">
    <location>
        <begin position="147"/>
        <end position="167"/>
    </location>
</feature>
<evidence type="ECO:0000256" key="1">
    <source>
        <dbReference type="SAM" id="MobiDB-lite"/>
    </source>
</evidence>
<evidence type="ECO:0008006" key="4">
    <source>
        <dbReference type="Google" id="ProtNLM"/>
    </source>
</evidence>
<dbReference type="InterPro" id="IPR018735">
    <property type="entry name" value="DUF2277"/>
</dbReference>
<protein>
    <recommendedName>
        <fullName evidence="4">DUF2277 domain-containing protein</fullName>
    </recommendedName>
</protein>
<evidence type="ECO:0000313" key="2">
    <source>
        <dbReference type="EMBL" id="PVZ08146.1"/>
    </source>
</evidence>
<evidence type="ECO:0000313" key="3">
    <source>
        <dbReference type="Proteomes" id="UP000245639"/>
    </source>
</evidence>
<dbReference type="Pfam" id="PF10041">
    <property type="entry name" value="DUF2277"/>
    <property type="match status" value="1"/>
</dbReference>
<keyword evidence="3" id="KW-1185">Reference proteome</keyword>
<reference evidence="2 3" key="1">
    <citation type="submission" date="2018-04" db="EMBL/GenBank/DDBJ databases">
        <title>Genomic Encyclopedia of Type Strains, Phase IV (KMG-IV): sequencing the most valuable type-strain genomes for metagenomic binning, comparative biology and taxonomic classification.</title>
        <authorList>
            <person name="Goeker M."/>
        </authorList>
    </citation>
    <scope>NUCLEOTIDE SEQUENCE [LARGE SCALE GENOMIC DNA]</scope>
    <source>
        <strain evidence="2 3">DSM 45771</strain>
    </source>
</reference>